<name>A0ABM7WT81_9BACT</name>
<dbReference type="EMBL" id="AP025591">
    <property type="protein sequence ID" value="BDG02626.1"/>
    <property type="molecule type" value="Genomic_DNA"/>
</dbReference>
<keyword evidence="3" id="KW-1185">Reference proteome</keyword>
<evidence type="ECO:0000313" key="2">
    <source>
        <dbReference type="EMBL" id="BDG02626.1"/>
    </source>
</evidence>
<sequence>MANERTDPAAADAARQAAERGKTGGASVPAGGARGPGDVRGPGVPEQAPDRAAARPGDRVPEPEPEEAPELLGEQSDYPAPRGDADET</sequence>
<feature type="compositionally biased region" description="Basic and acidic residues" evidence="1">
    <location>
        <begin position="48"/>
        <end position="62"/>
    </location>
</feature>
<reference evidence="3" key="1">
    <citation type="journal article" date="2022" name="Int. J. Syst. Evol. Microbiol.">
        <title>Anaeromyxobacter oryzae sp. nov., Anaeromyxobacter diazotrophicus sp. nov. and Anaeromyxobacter paludicola sp. nov., isolated from paddy soils.</title>
        <authorList>
            <person name="Itoh H."/>
            <person name="Xu Z."/>
            <person name="Mise K."/>
            <person name="Masuda Y."/>
            <person name="Ushijima N."/>
            <person name="Hayakawa C."/>
            <person name="Shiratori Y."/>
            <person name="Senoo K."/>
        </authorList>
    </citation>
    <scope>NUCLEOTIDE SEQUENCE [LARGE SCALE GENOMIC DNA]</scope>
    <source>
        <strain evidence="3">Red232</strain>
    </source>
</reference>
<gene>
    <name evidence="2" type="ORF">AMOR_16220</name>
</gene>
<feature type="region of interest" description="Disordered" evidence="1">
    <location>
        <begin position="1"/>
        <end position="88"/>
    </location>
</feature>
<evidence type="ECO:0000313" key="3">
    <source>
        <dbReference type="Proteomes" id="UP001162891"/>
    </source>
</evidence>
<protein>
    <submittedName>
        <fullName evidence="2">Uncharacterized protein</fullName>
    </submittedName>
</protein>
<organism evidence="2 3">
    <name type="scientific">Anaeromyxobacter oryzae</name>
    <dbReference type="NCBI Taxonomy" id="2918170"/>
    <lineage>
        <taxon>Bacteria</taxon>
        <taxon>Pseudomonadati</taxon>
        <taxon>Myxococcota</taxon>
        <taxon>Myxococcia</taxon>
        <taxon>Myxococcales</taxon>
        <taxon>Cystobacterineae</taxon>
        <taxon>Anaeromyxobacteraceae</taxon>
        <taxon>Anaeromyxobacter</taxon>
    </lineage>
</organism>
<accession>A0ABM7WT81</accession>
<proteinExistence type="predicted"/>
<evidence type="ECO:0000256" key="1">
    <source>
        <dbReference type="SAM" id="MobiDB-lite"/>
    </source>
</evidence>
<dbReference type="Proteomes" id="UP001162891">
    <property type="component" value="Chromosome"/>
</dbReference>
<dbReference type="RefSeq" id="WP_248360315.1">
    <property type="nucleotide sequence ID" value="NZ_AP025591.1"/>
</dbReference>